<accession>A0A812BBF4</accession>
<evidence type="ECO:0000256" key="1">
    <source>
        <dbReference type="SAM" id="Phobius"/>
    </source>
</evidence>
<organism evidence="2 3">
    <name type="scientific">Acanthosepion pharaonis</name>
    <name type="common">Pharaoh cuttlefish</name>
    <name type="synonym">Sepia pharaonis</name>
    <dbReference type="NCBI Taxonomy" id="158019"/>
    <lineage>
        <taxon>Eukaryota</taxon>
        <taxon>Metazoa</taxon>
        <taxon>Spiralia</taxon>
        <taxon>Lophotrochozoa</taxon>
        <taxon>Mollusca</taxon>
        <taxon>Cephalopoda</taxon>
        <taxon>Coleoidea</taxon>
        <taxon>Decapodiformes</taxon>
        <taxon>Sepiida</taxon>
        <taxon>Sepiina</taxon>
        <taxon>Sepiidae</taxon>
        <taxon>Acanthosepion</taxon>
    </lineage>
</organism>
<dbReference type="EMBL" id="CAHIKZ030000421">
    <property type="protein sequence ID" value="CAE1173414.1"/>
    <property type="molecule type" value="Genomic_DNA"/>
</dbReference>
<keyword evidence="1" id="KW-0472">Membrane</keyword>
<protein>
    <submittedName>
        <fullName evidence="2">Uncharacterized protein</fullName>
    </submittedName>
</protein>
<dbReference type="OrthoDB" id="8960483at2759"/>
<dbReference type="Proteomes" id="UP000597762">
    <property type="component" value="Unassembled WGS sequence"/>
</dbReference>
<feature type="transmembrane region" description="Helical" evidence="1">
    <location>
        <begin position="142"/>
        <end position="166"/>
    </location>
</feature>
<reference evidence="2" key="1">
    <citation type="submission" date="2021-01" db="EMBL/GenBank/DDBJ databases">
        <authorList>
            <person name="Li R."/>
            <person name="Bekaert M."/>
        </authorList>
    </citation>
    <scope>NUCLEOTIDE SEQUENCE</scope>
    <source>
        <strain evidence="2">Farmed</strain>
    </source>
</reference>
<proteinExistence type="predicted"/>
<sequence>MHCLCGIQIGYSLLFSVACSYLSIYDILFVSIYLSMIFCSYLSIYLSYSVRIYLSIYLSICCGAFHPRTKPCPFGKASSGAKGRFSVCVVRDPAKNIANFGKALRSTTDLTLLLLLLIYGRIHYQRIGTMVTRTLSRRVLSIYHIPYLSIVRVIYLSIISCSMNYLSISLWPFGKDNEAQHRSVFIIGTRPVLMWYPS</sequence>
<keyword evidence="3" id="KW-1185">Reference proteome</keyword>
<keyword evidence="1" id="KW-0812">Transmembrane</keyword>
<comment type="caution">
    <text evidence="2">The sequence shown here is derived from an EMBL/GenBank/DDBJ whole genome shotgun (WGS) entry which is preliminary data.</text>
</comment>
<name>A0A812BBF4_ACAPH</name>
<gene>
    <name evidence="2" type="ORF">SPHA_12610</name>
</gene>
<evidence type="ECO:0000313" key="3">
    <source>
        <dbReference type="Proteomes" id="UP000597762"/>
    </source>
</evidence>
<dbReference type="AlphaFoldDB" id="A0A812BBF4"/>
<evidence type="ECO:0000313" key="2">
    <source>
        <dbReference type="EMBL" id="CAE1173414.1"/>
    </source>
</evidence>
<keyword evidence="1" id="KW-1133">Transmembrane helix</keyword>